<dbReference type="Proteomes" id="UP000824056">
    <property type="component" value="Unassembled WGS sequence"/>
</dbReference>
<protein>
    <submittedName>
        <fullName evidence="2">Zinc-ribbon domain-containing protein</fullName>
    </submittedName>
</protein>
<proteinExistence type="predicted"/>
<dbReference type="EMBL" id="DXBG01000123">
    <property type="protein sequence ID" value="HIZ65264.1"/>
    <property type="molecule type" value="Genomic_DNA"/>
</dbReference>
<keyword evidence="1" id="KW-1133">Transmembrane helix</keyword>
<dbReference type="Gene3D" id="2.20.28.160">
    <property type="match status" value="1"/>
</dbReference>
<keyword evidence="1" id="KW-0472">Membrane</keyword>
<feature type="transmembrane region" description="Helical" evidence="1">
    <location>
        <begin position="21"/>
        <end position="38"/>
    </location>
</feature>
<accession>A0A9D2FQ59</accession>
<gene>
    <name evidence="2" type="ORF">H9809_05085</name>
</gene>
<name>A0A9D2FQ59_9FIRM</name>
<reference evidence="2" key="1">
    <citation type="journal article" date="2021" name="PeerJ">
        <title>Extensive microbial diversity within the chicken gut microbiome revealed by metagenomics and culture.</title>
        <authorList>
            <person name="Gilroy R."/>
            <person name="Ravi A."/>
            <person name="Getino M."/>
            <person name="Pursley I."/>
            <person name="Horton D.L."/>
            <person name="Alikhan N.F."/>
            <person name="Baker D."/>
            <person name="Gharbi K."/>
            <person name="Hall N."/>
            <person name="Watson M."/>
            <person name="Adriaenssens E.M."/>
            <person name="Foster-Nyarko E."/>
            <person name="Jarju S."/>
            <person name="Secka A."/>
            <person name="Antonio M."/>
            <person name="Oren A."/>
            <person name="Chaudhuri R.R."/>
            <person name="La Ragione R."/>
            <person name="Hildebrand F."/>
            <person name="Pallen M.J."/>
        </authorList>
    </citation>
    <scope>NUCLEOTIDE SEQUENCE</scope>
    <source>
        <strain evidence="2">1068</strain>
    </source>
</reference>
<evidence type="ECO:0000313" key="2">
    <source>
        <dbReference type="EMBL" id="HIZ65264.1"/>
    </source>
</evidence>
<sequence>MDKIKEKLARFMYGRYGGDRLNTVMLIILLVCCVLNLFVRNAYFSIVLSSWELLLVILIYYRIFSRNISKRYAENQKYLVLENKVRHFFGRQKYIQEQRKDFHIYTCPQCRQKIRIPKGKGKISIRCPKCGAEFVKNSR</sequence>
<feature type="transmembrane region" description="Helical" evidence="1">
    <location>
        <begin position="44"/>
        <end position="61"/>
    </location>
</feature>
<comment type="caution">
    <text evidence="2">The sequence shown here is derived from an EMBL/GenBank/DDBJ whole genome shotgun (WGS) entry which is preliminary data.</text>
</comment>
<evidence type="ECO:0000313" key="3">
    <source>
        <dbReference type="Proteomes" id="UP000824056"/>
    </source>
</evidence>
<evidence type="ECO:0000256" key="1">
    <source>
        <dbReference type="SAM" id="Phobius"/>
    </source>
</evidence>
<reference evidence="2" key="2">
    <citation type="submission" date="2021-04" db="EMBL/GenBank/DDBJ databases">
        <authorList>
            <person name="Gilroy R."/>
        </authorList>
    </citation>
    <scope>NUCLEOTIDE SEQUENCE</scope>
    <source>
        <strain evidence="2">1068</strain>
    </source>
</reference>
<organism evidence="2 3">
    <name type="scientific">Candidatus Blautia pullicola</name>
    <dbReference type="NCBI Taxonomy" id="2838498"/>
    <lineage>
        <taxon>Bacteria</taxon>
        <taxon>Bacillati</taxon>
        <taxon>Bacillota</taxon>
        <taxon>Clostridia</taxon>
        <taxon>Lachnospirales</taxon>
        <taxon>Lachnospiraceae</taxon>
        <taxon>Blautia</taxon>
    </lineage>
</organism>
<dbReference type="AlphaFoldDB" id="A0A9D2FQ59"/>
<keyword evidence="1" id="KW-0812">Transmembrane</keyword>